<name>A0ABY6S1V6_PODCO</name>
<protein>
    <submittedName>
        <fullName evidence="1">Uncharacterized protein</fullName>
    </submittedName>
</protein>
<sequence length="171" mass="19381">MRGDALNLQDLIRFAVCAVEIVLCPETEPDDETVVPELEKDLVGLVAKLLVEFLVTARLTIESEGQDGASADEVHRRRMLAATRNPLPSEENADCEVVRAVRKRQELRLLPEDLGFSSWQIAKRAFFEGIRKFLCRPELKPGFDVLVDESIRSGEAHEEDVKVFLEEYFPL</sequence>
<reference evidence="1" key="1">
    <citation type="submission" date="2018-02" db="EMBL/GenBank/DDBJ databases">
        <authorList>
            <person name="Silar P."/>
        </authorList>
    </citation>
    <scope>NUCLEOTIDE SEQUENCE [LARGE SCALE GENOMIC DNA]</scope>
    <source>
        <strain evidence="1">T</strain>
    </source>
</reference>
<gene>
    <name evidence="1" type="ORF">PODCO_204448</name>
</gene>
<dbReference type="EMBL" id="LR026965">
    <property type="protein sequence ID" value="VBB75501.1"/>
    <property type="molecule type" value="Genomic_DNA"/>
</dbReference>
<evidence type="ECO:0000313" key="2">
    <source>
        <dbReference type="Proteomes" id="UP000280685"/>
    </source>
</evidence>
<accession>A0ABY6S1V6</accession>
<keyword evidence="2" id="KW-1185">Reference proteome</keyword>
<evidence type="ECO:0000313" key="1">
    <source>
        <dbReference type="EMBL" id="VBB75501.1"/>
    </source>
</evidence>
<dbReference type="Proteomes" id="UP000280685">
    <property type="component" value="Chromosome 2"/>
</dbReference>
<organism evidence="1 2">
    <name type="scientific">Podospora comata</name>
    <dbReference type="NCBI Taxonomy" id="48703"/>
    <lineage>
        <taxon>Eukaryota</taxon>
        <taxon>Fungi</taxon>
        <taxon>Dikarya</taxon>
        <taxon>Ascomycota</taxon>
        <taxon>Pezizomycotina</taxon>
        <taxon>Sordariomycetes</taxon>
        <taxon>Sordariomycetidae</taxon>
        <taxon>Sordariales</taxon>
        <taxon>Podosporaceae</taxon>
        <taxon>Podospora</taxon>
    </lineage>
</organism>
<proteinExistence type="predicted"/>